<dbReference type="HOGENOM" id="CLU_171972_0_0_1"/>
<reference evidence="1 2" key="1">
    <citation type="journal article" date="2011" name="Proc. Natl. Acad. Sci. U.S.A.">
        <title>Evolutionary erosion of yeast sex chromosomes by mating-type switching accidents.</title>
        <authorList>
            <person name="Gordon J.L."/>
            <person name="Armisen D."/>
            <person name="Proux-Wera E."/>
            <person name="Oheigeartaigh S.S."/>
            <person name="Byrne K.P."/>
            <person name="Wolfe K.H."/>
        </authorList>
    </citation>
    <scope>NUCLEOTIDE SEQUENCE [LARGE SCALE GENOMIC DNA]</scope>
    <source>
        <strain evidence="2">ATCC 10597 / BCRC 20456 / CBS 421 / NBRC 0211 / NRRL Y-12639</strain>
    </source>
</reference>
<protein>
    <recommendedName>
        <fullName evidence="3">Damage-regulated import facilitator 1</fullName>
    </recommendedName>
</protein>
<sequence>MTMDEKSKLEYLKDVNSAADRIRHHLAMSHQQEVEEANRAQAATTVVPEFKRVPLPTMNTAPPMLEKNCTSSFYESGSTLEMWEESVEQKLQNIDQDIKSNKFGAADLNTMFASGKIEEMDF</sequence>
<dbReference type="GO" id="GO:0006974">
    <property type="term" value="P:DNA damage response"/>
    <property type="evidence" value="ECO:0007669"/>
    <property type="project" value="EnsemblFungi"/>
</dbReference>
<dbReference type="GeneID" id="11495191"/>
<proteinExistence type="predicted"/>
<name>G0WAH7_NAUDC</name>
<dbReference type="RefSeq" id="XP_003670031.1">
    <property type="nucleotide sequence ID" value="XM_003669983.1"/>
</dbReference>
<dbReference type="AlphaFoldDB" id="G0WAH7"/>
<dbReference type="Proteomes" id="UP000000689">
    <property type="component" value="Chromosome 4"/>
</dbReference>
<accession>G0WAH7</accession>
<organism evidence="1 2">
    <name type="scientific">Naumovozyma dairenensis (strain ATCC 10597 / BCRC 20456 / CBS 421 / NBRC 0211 / NRRL Y-12639)</name>
    <name type="common">Saccharomyces dairenensis</name>
    <dbReference type="NCBI Taxonomy" id="1071378"/>
    <lineage>
        <taxon>Eukaryota</taxon>
        <taxon>Fungi</taxon>
        <taxon>Dikarya</taxon>
        <taxon>Ascomycota</taxon>
        <taxon>Saccharomycotina</taxon>
        <taxon>Saccharomycetes</taxon>
        <taxon>Saccharomycetales</taxon>
        <taxon>Saccharomycetaceae</taxon>
        <taxon>Naumovozyma</taxon>
    </lineage>
</organism>
<dbReference type="STRING" id="1071378.G0WAH7"/>
<evidence type="ECO:0000313" key="1">
    <source>
        <dbReference type="EMBL" id="CCD24788.1"/>
    </source>
</evidence>
<evidence type="ECO:0008006" key="3">
    <source>
        <dbReference type="Google" id="ProtNLM"/>
    </source>
</evidence>
<gene>
    <name evidence="1" type="primary">NDAI0D04750</name>
    <name evidence="1" type="ordered locus">NDAI_0D04750</name>
</gene>
<dbReference type="OMA" id="MWEESVE"/>
<keyword evidence="2" id="KW-1185">Reference proteome</keyword>
<evidence type="ECO:0000313" key="2">
    <source>
        <dbReference type="Proteomes" id="UP000000689"/>
    </source>
</evidence>
<dbReference type="eggNOG" id="ENOG502S8G2">
    <property type="taxonomic scope" value="Eukaryota"/>
</dbReference>
<dbReference type="OrthoDB" id="4072855at2759"/>
<dbReference type="GO" id="GO:1990846">
    <property type="term" value="F:ribonucleoside-diphosphate reductase inhibitor activity"/>
    <property type="evidence" value="ECO:0007669"/>
    <property type="project" value="EnsemblFungi"/>
</dbReference>
<dbReference type="GO" id="GO:0007005">
    <property type="term" value="P:mitochondrion organization"/>
    <property type="evidence" value="ECO:0007669"/>
    <property type="project" value="EnsemblFungi"/>
</dbReference>
<dbReference type="EMBL" id="HE580270">
    <property type="protein sequence ID" value="CCD24788.1"/>
    <property type="molecule type" value="Genomic_DNA"/>
</dbReference>
<dbReference type="KEGG" id="ndi:NDAI_0D04750"/>